<reference evidence="1" key="1">
    <citation type="submission" date="2021-02" db="EMBL/GenBank/DDBJ databases">
        <authorList>
            <person name="Cremers G."/>
            <person name="Picone N."/>
        </authorList>
    </citation>
    <scope>NUCLEOTIDE SEQUENCE</scope>
    <source>
        <strain evidence="1">PQ17</strain>
    </source>
</reference>
<protein>
    <submittedName>
        <fullName evidence="1">Uncharacterized protein</fullName>
    </submittedName>
</protein>
<evidence type="ECO:0000313" key="2">
    <source>
        <dbReference type="Proteomes" id="UP000663859"/>
    </source>
</evidence>
<name>A0A8J2FWN0_9BACT</name>
<accession>A0A8J2FWN0</accession>
<dbReference type="EMBL" id="CAJNOB010000028">
    <property type="protein sequence ID" value="CAF0700251.1"/>
    <property type="molecule type" value="Genomic_DNA"/>
</dbReference>
<evidence type="ECO:0000313" key="1">
    <source>
        <dbReference type="EMBL" id="CAF0700251.1"/>
    </source>
</evidence>
<comment type="caution">
    <text evidence="1">The sequence shown here is derived from an EMBL/GenBank/DDBJ whole genome shotgun (WGS) entry which is preliminary data.</text>
</comment>
<sequence length="89" mass="9917">MGQQRRLDSLDWGGDRKSAWQGRFAEGSHKATGSKWRICLFAGRYSGEGGLDGDNLLLSKYLSRRAVQALWGWAEWGRFLGRVIGGTIS</sequence>
<gene>
    <name evidence="1" type="ORF">MPNT_340018</name>
</gene>
<organism evidence="1 2">
    <name type="scientific">Candidatus Methylacidithermus pantelleriae</name>
    <dbReference type="NCBI Taxonomy" id="2744239"/>
    <lineage>
        <taxon>Bacteria</taxon>
        <taxon>Pseudomonadati</taxon>
        <taxon>Verrucomicrobiota</taxon>
        <taxon>Methylacidiphilae</taxon>
        <taxon>Methylacidiphilales</taxon>
        <taxon>Methylacidiphilaceae</taxon>
        <taxon>Candidatus Methylacidithermus</taxon>
    </lineage>
</organism>
<keyword evidence="2" id="KW-1185">Reference proteome</keyword>
<dbReference type="Proteomes" id="UP000663859">
    <property type="component" value="Unassembled WGS sequence"/>
</dbReference>
<proteinExistence type="predicted"/>
<dbReference type="AlphaFoldDB" id="A0A8J2FWN0"/>